<gene>
    <name evidence="2" type="ORF">M501DRAFT_990210</name>
</gene>
<evidence type="ECO:0000256" key="1">
    <source>
        <dbReference type="SAM" id="MobiDB-lite"/>
    </source>
</evidence>
<organism evidence="2 3">
    <name type="scientific">Patellaria atrata CBS 101060</name>
    <dbReference type="NCBI Taxonomy" id="1346257"/>
    <lineage>
        <taxon>Eukaryota</taxon>
        <taxon>Fungi</taxon>
        <taxon>Dikarya</taxon>
        <taxon>Ascomycota</taxon>
        <taxon>Pezizomycotina</taxon>
        <taxon>Dothideomycetes</taxon>
        <taxon>Dothideomycetes incertae sedis</taxon>
        <taxon>Patellariales</taxon>
        <taxon>Patellariaceae</taxon>
        <taxon>Patellaria</taxon>
    </lineage>
</organism>
<dbReference type="EMBL" id="MU006091">
    <property type="protein sequence ID" value="KAF2841745.1"/>
    <property type="molecule type" value="Genomic_DNA"/>
</dbReference>
<name>A0A9P4SH77_9PEZI</name>
<evidence type="ECO:0000313" key="2">
    <source>
        <dbReference type="EMBL" id="KAF2841745.1"/>
    </source>
</evidence>
<protein>
    <submittedName>
        <fullName evidence="2">Uncharacterized protein</fullName>
    </submittedName>
</protein>
<proteinExistence type="predicted"/>
<accession>A0A9P4SH77</accession>
<evidence type="ECO:0000313" key="3">
    <source>
        <dbReference type="Proteomes" id="UP000799429"/>
    </source>
</evidence>
<reference evidence="2" key="1">
    <citation type="journal article" date="2020" name="Stud. Mycol.">
        <title>101 Dothideomycetes genomes: a test case for predicting lifestyles and emergence of pathogens.</title>
        <authorList>
            <person name="Haridas S."/>
            <person name="Albert R."/>
            <person name="Binder M."/>
            <person name="Bloem J."/>
            <person name="Labutti K."/>
            <person name="Salamov A."/>
            <person name="Andreopoulos B."/>
            <person name="Baker S."/>
            <person name="Barry K."/>
            <person name="Bills G."/>
            <person name="Bluhm B."/>
            <person name="Cannon C."/>
            <person name="Castanera R."/>
            <person name="Culley D."/>
            <person name="Daum C."/>
            <person name="Ezra D."/>
            <person name="Gonzalez J."/>
            <person name="Henrissat B."/>
            <person name="Kuo A."/>
            <person name="Liang C."/>
            <person name="Lipzen A."/>
            <person name="Lutzoni F."/>
            <person name="Magnuson J."/>
            <person name="Mondo S."/>
            <person name="Nolan M."/>
            <person name="Ohm R."/>
            <person name="Pangilinan J."/>
            <person name="Park H.-J."/>
            <person name="Ramirez L."/>
            <person name="Alfaro M."/>
            <person name="Sun H."/>
            <person name="Tritt A."/>
            <person name="Yoshinaga Y."/>
            <person name="Zwiers L.-H."/>
            <person name="Turgeon B."/>
            <person name="Goodwin S."/>
            <person name="Spatafora J."/>
            <person name="Crous P."/>
            <person name="Grigoriev I."/>
        </authorList>
    </citation>
    <scope>NUCLEOTIDE SEQUENCE</scope>
    <source>
        <strain evidence="2">CBS 101060</strain>
    </source>
</reference>
<dbReference type="Proteomes" id="UP000799429">
    <property type="component" value="Unassembled WGS sequence"/>
</dbReference>
<keyword evidence="3" id="KW-1185">Reference proteome</keyword>
<feature type="region of interest" description="Disordered" evidence="1">
    <location>
        <begin position="109"/>
        <end position="136"/>
    </location>
</feature>
<dbReference type="AlphaFoldDB" id="A0A9P4SH77"/>
<comment type="caution">
    <text evidence="2">The sequence shown here is derived from an EMBL/GenBank/DDBJ whole genome shotgun (WGS) entry which is preliminary data.</text>
</comment>
<sequence length="136" mass="15866">MRESLQNEMKKRKRQKPLFKTTRLKKDGFAQIFTSQRWLLQNVKAQPQMEAARREEEAQERAAARESAVEARQAQQQLIGNIRQSRQRKKILNGVFPVPTKRVRAVAPVTQVQDSGESNLRQKRTRKAPARFIDNE</sequence>
<feature type="compositionally biased region" description="Polar residues" evidence="1">
    <location>
        <begin position="110"/>
        <end position="119"/>
    </location>
</feature>